<comment type="caution">
    <text evidence="19">The sequence shown here is derived from an EMBL/GenBank/DDBJ whole genome shotgun (WGS) entry which is preliminary data.</text>
</comment>
<dbReference type="PANTHER" id="PTHR16047:SF7">
    <property type="entry name" value="E3 UBIQUITIN-PROTEIN LIGASE RFWD3"/>
    <property type="match status" value="1"/>
</dbReference>
<evidence type="ECO:0000256" key="12">
    <source>
        <dbReference type="ARBA" id="ARBA00022786"/>
    </source>
</evidence>
<dbReference type="Pfam" id="PF13639">
    <property type="entry name" value="zf-RING_2"/>
    <property type="match status" value="1"/>
</dbReference>
<evidence type="ECO:0000256" key="1">
    <source>
        <dbReference type="ARBA" id="ARBA00000900"/>
    </source>
</evidence>
<dbReference type="PROSITE" id="PS50089">
    <property type="entry name" value="ZF_RING_2"/>
    <property type="match status" value="1"/>
</dbReference>
<dbReference type="InterPro" id="IPR015943">
    <property type="entry name" value="WD40/YVTN_repeat-like_dom_sf"/>
</dbReference>
<feature type="domain" description="RING-type" evidence="18">
    <location>
        <begin position="90"/>
        <end position="138"/>
    </location>
</feature>
<keyword evidence="10" id="KW-0227">DNA damage</keyword>
<keyword evidence="17" id="KW-0175">Coiled coil</keyword>
<dbReference type="SMART" id="SM00320">
    <property type="entry name" value="WD40"/>
    <property type="match status" value="2"/>
</dbReference>
<feature type="coiled-coil region" evidence="17">
    <location>
        <begin position="162"/>
        <end position="210"/>
    </location>
</feature>
<protein>
    <recommendedName>
        <fullName evidence="5">RING-type E3 ubiquitin transferase</fullName>
        <ecNumber evidence="5">2.3.2.27</ecNumber>
    </recommendedName>
</protein>
<dbReference type="GO" id="GO:0005737">
    <property type="term" value="C:cytoplasm"/>
    <property type="evidence" value="ECO:0007669"/>
    <property type="project" value="UniProtKB-SubCell"/>
</dbReference>
<gene>
    <name evidence="19" type="ORF">V9T40_004689</name>
</gene>
<keyword evidence="13" id="KW-0862">Zinc</keyword>
<evidence type="ECO:0000256" key="5">
    <source>
        <dbReference type="ARBA" id="ARBA00012483"/>
    </source>
</evidence>
<evidence type="ECO:0000256" key="3">
    <source>
        <dbReference type="ARBA" id="ARBA00004496"/>
    </source>
</evidence>
<proteinExistence type="predicted"/>
<dbReference type="PANTHER" id="PTHR16047">
    <property type="entry name" value="RFWD3 PROTEIN"/>
    <property type="match status" value="1"/>
</dbReference>
<evidence type="ECO:0000256" key="6">
    <source>
        <dbReference type="ARBA" id="ARBA00022490"/>
    </source>
</evidence>
<dbReference type="Proteomes" id="UP001367676">
    <property type="component" value="Unassembled WGS sequence"/>
</dbReference>
<dbReference type="Gene3D" id="3.30.40.10">
    <property type="entry name" value="Zinc/RING finger domain, C3HC4 (zinc finger)"/>
    <property type="match status" value="1"/>
</dbReference>
<dbReference type="InterPro" id="IPR001841">
    <property type="entry name" value="Znf_RING"/>
</dbReference>
<dbReference type="Pfam" id="PF23419">
    <property type="entry name" value="WD40_RFWD3"/>
    <property type="match status" value="1"/>
</dbReference>
<keyword evidence="9" id="KW-0677">Repeat</keyword>
<dbReference type="CDD" id="cd16450">
    <property type="entry name" value="mRING-C3HGC3_RFWD3"/>
    <property type="match status" value="1"/>
</dbReference>
<dbReference type="EMBL" id="JBBCAQ010000032">
    <property type="protein sequence ID" value="KAK7583726.1"/>
    <property type="molecule type" value="Genomic_DNA"/>
</dbReference>
<dbReference type="GO" id="GO:0036297">
    <property type="term" value="P:interstrand cross-link repair"/>
    <property type="evidence" value="ECO:0007669"/>
    <property type="project" value="InterPro"/>
</dbReference>
<evidence type="ECO:0000259" key="18">
    <source>
        <dbReference type="PROSITE" id="PS50089"/>
    </source>
</evidence>
<keyword evidence="8" id="KW-0808">Transferase</keyword>
<evidence type="ECO:0000256" key="9">
    <source>
        <dbReference type="ARBA" id="ARBA00022737"/>
    </source>
</evidence>
<dbReference type="InterPro" id="IPR036322">
    <property type="entry name" value="WD40_repeat_dom_sf"/>
</dbReference>
<reference evidence="19 20" key="1">
    <citation type="submission" date="2024-03" db="EMBL/GenBank/DDBJ databases">
        <title>Adaptation during the transition from Ophiocordyceps entomopathogen to insect associate is accompanied by gene loss and intensified selection.</title>
        <authorList>
            <person name="Ward C.M."/>
            <person name="Onetto C.A."/>
            <person name="Borneman A.R."/>
        </authorList>
    </citation>
    <scope>NUCLEOTIDE SEQUENCE [LARGE SCALE GENOMIC DNA]</scope>
    <source>
        <strain evidence="19">AWRI1</strain>
        <tissue evidence="19">Single Adult Female</tissue>
    </source>
</reference>
<sequence length="566" mass="63450">MESDDEVIVHVIDLPEHVDFEQPVAAYEELNVNDEDEPAAVLHPVHDHMDVEHIAPLNQENNENQEPNNVEQLGQNVLDDSEDIDSASTCTICYSAYTNSGEHRLCCLKCGHLFGKSCITHWLKTACPVNGRKCPTCNVKANCRDIRILYAKTLIALDTTEKDRLMNQLQLVEGEKNRLESLYKNSQSKIHMLQEQVEKLENTIKELSENPRLNEKATSVQRYGSVYIQVITSLKLSDKGCRVLASSEHLSLLLASQESTNHLFPGFGIRKINTYDMKPAPYQNNLHKKEIRDMAFSSHDRRTLLTVSLDCTAKIFDVQSNVAVHSVTVPEPLWSCSWNSLDSNKFLCGGQKSSIFVFDRRFLTGEPEKTIKLPDSKTGIISLCLIPPRAGRFMPNGGILACRLNSISAVHQINDEIESTVLPMEGNFLSMRYDHFTDNLLISTRPSKNYATPRHIVGQLSKSVHGDPKSGTIDVIHTFHGTRSPNVLCRSALFSLANNDQIVCAYNERDSTLDAWSLMTDTKLNTSNIYLPDPILDICAFRNNDHVIVPCLSESKLTVAKLSSNV</sequence>
<dbReference type="GO" id="GO:0061630">
    <property type="term" value="F:ubiquitin protein ligase activity"/>
    <property type="evidence" value="ECO:0007669"/>
    <property type="project" value="UniProtKB-EC"/>
</dbReference>
<dbReference type="InterPro" id="IPR013083">
    <property type="entry name" value="Znf_RING/FYVE/PHD"/>
</dbReference>
<evidence type="ECO:0000256" key="13">
    <source>
        <dbReference type="ARBA" id="ARBA00022833"/>
    </source>
</evidence>
<dbReference type="AlphaFoldDB" id="A0AAN9Y200"/>
<evidence type="ECO:0000313" key="19">
    <source>
        <dbReference type="EMBL" id="KAK7583726.1"/>
    </source>
</evidence>
<dbReference type="EC" id="2.3.2.27" evidence="5"/>
<evidence type="ECO:0000256" key="16">
    <source>
        <dbReference type="PROSITE-ProRule" id="PRU00175"/>
    </source>
</evidence>
<accession>A0AAN9Y200</accession>
<evidence type="ECO:0000313" key="20">
    <source>
        <dbReference type="Proteomes" id="UP001367676"/>
    </source>
</evidence>
<keyword evidence="11 16" id="KW-0479">Metal-binding</keyword>
<organism evidence="19 20">
    <name type="scientific">Parthenolecanium corni</name>
    <dbReference type="NCBI Taxonomy" id="536013"/>
    <lineage>
        <taxon>Eukaryota</taxon>
        <taxon>Metazoa</taxon>
        <taxon>Ecdysozoa</taxon>
        <taxon>Arthropoda</taxon>
        <taxon>Hexapoda</taxon>
        <taxon>Insecta</taxon>
        <taxon>Pterygota</taxon>
        <taxon>Neoptera</taxon>
        <taxon>Paraneoptera</taxon>
        <taxon>Hemiptera</taxon>
        <taxon>Sternorrhyncha</taxon>
        <taxon>Coccoidea</taxon>
        <taxon>Coccidae</taxon>
        <taxon>Parthenolecanium</taxon>
    </lineage>
</organism>
<name>A0AAN9Y200_9HEMI</name>
<keyword evidence="15" id="KW-0539">Nucleus</keyword>
<comment type="subcellular location">
    <subcellularLocation>
        <location evidence="3">Cytoplasm</location>
    </subcellularLocation>
    <subcellularLocation>
        <location evidence="2">Nucleus</location>
        <location evidence="2">PML body</location>
    </subcellularLocation>
</comment>
<dbReference type="GO" id="GO:0016567">
    <property type="term" value="P:protein ubiquitination"/>
    <property type="evidence" value="ECO:0007669"/>
    <property type="project" value="InterPro"/>
</dbReference>
<dbReference type="InterPro" id="IPR001680">
    <property type="entry name" value="WD40_rpt"/>
</dbReference>
<evidence type="ECO:0000256" key="8">
    <source>
        <dbReference type="ARBA" id="ARBA00022679"/>
    </source>
</evidence>
<evidence type="ECO:0000256" key="11">
    <source>
        <dbReference type="ARBA" id="ARBA00022771"/>
    </source>
</evidence>
<dbReference type="GO" id="GO:0008270">
    <property type="term" value="F:zinc ion binding"/>
    <property type="evidence" value="ECO:0007669"/>
    <property type="project" value="UniProtKB-KW"/>
</dbReference>
<keyword evidence="11 16" id="KW-0863">Zinc-finger</keyword>
<evidence type="ECO:0000256" key="2">
    <source>
        <dbReference type="ARBA" id="ARBA00004322"/>
    </source>
</evidence>
<evidence type="ECO:0000256" key="10">
    <source>
        <dbReference type="ARBA" id="ARBA00022763"/>
    </source>
</evidence>
<dbReference type="SUPFAM" id="SSF50978">
    <property type="entry name" value="WD40 repeat-like"/>
    <property type="match status" value="1"/>
</dbReference>
<evidence type="ECO:0000256" key="17">
    <source>
        <dbReference type="SAM" id="Coils"/>
    </source>
</evidence>
<keyword evidence="12" id="KW-0833">Ubl conjugation pathway</keyword>
<dbReference type="Gene3D" id="2.130.10.10">
    <property type="entry name" value="YVTN repeat-like/Quinoprotein amine dehydrogenase"/>
    <property type="match status" value="1"/>
</dbReference>
<dbReference type="SUPFAM" id="SSF57850">
    <property type="entry name" value="RING/U-box"/>
    <property type="match status" value="1"/>
</dbReference>
<dbReference type="GO" id="GO:0016605">
    <property type="term" value="C:PML body"/>
    <property type="evidence" value="ECO:0007669"/>
    <property type="project" value="UniProtKB-SubCell"/>
</dbReference>
<evidence type="ECO:0000256" key="14">
    <source>
        <dbReference type="ARBA" id="ARBA00023204"/>
    </source>
</evidence>
<dbReference type="InterPro" id="IPR056527">
    <property type="entry name" value="WD40_RFWD3"/>
</dbReference>
<evidence type="ECO:0000256" key="15">
    <source>
        <dbReference type="ARBA" id="ARBA00023242"/>
    </source>
</evidence>
<comment type="catalytic activity">
    <reaction evidence="1">
        <text>S-ubiquitinyl-[E2 ubiquitin-conjugating enzyme]-L-cysteine + [acceptor protein]-L-lysine = [E2 ubiquitin-conjugating enzyme]-L-cysteine + N(6)-ubiquitinyl-[acceptor protein]-L-lysine.</text>
        <dbReference type="EC" id="2.3.2.27"/>
    </reaction>
</comment>
<dbReference type="InterPro" id="IPR037381">
    <property type="entry name" value="RFWD3"/>
</dbReference>
<keyword evidence="6" id="KW-0963">Cytoplasm</keyword>
<keyword evidence="20" id="KW-1185">Reference proteome</keyword>
<keyword evidence="14" id="KW-0234">DNA repair</keyword>
<keyword evidence="7" id="KW-0853">WD repeat</keyword>
<comment type="pathway">
    <text evidence="4">Protein modification; protein ubiquitination.</text>
</comment>
<evidence type="ECO:0000256" key="4">
    <source>
        <dbReference type="ARBA" id="ARBA00004906"/>
    </source>
</evidence>
<evidence type="ECO:0000256" key="7">
    <source>
        <dbReference type="ARBA" id="ARBA00022574"/>
    </source>
</evidence>